<protein>
    <submittedName>
        <fullName evidence="1">Uncharacterized protein</fullName>
    </submittedName>
</protein>
<organism evidence="1 2">
    <name type="scientific">Macrolepiota fuliginosa MF-IS2</name>
    <dbReference type="NCBI Taxonomy" id="1400762"/>
    <lineage>
        <taxon>Eukaryota</taxon>
        <taxon>Fungi</taxon>
        <taxon>Dikarya</taxon>
        <taxon>Basidiomycota</taxon>
        <taxon>Agaricomycotina</taxon>
        <taxon>Agaricomycetes</taxon>
        <taxon>Agaricomycetidae</taxon>
        <taxon>Agaricales</taxon>
        <taxon>Agaricineae</taxon>
        <taxon>Agaricaceae</taxon>
        <taxon>Macrolepiota</taxon>
    </lineage>
</organism>
<dbReference type="Proteomes" id="UP000807342">
    <property type="component" value="Unassembled WGS sequence"/>
</dbReference>
<comment type="caution">
    <text evidence="1">The sequence shown here is derived from an EMBL/GenBank/DDBJ whole genome shotgun (WGS) entry which is preliminary data.</text>
</comment>
<accession>A0A9P6BZY1</accession>
<reference evidence="1" key="1">
    <citation type="submission" date="2020-11" db="EMBL/GenBank/DDBJ databases">
        <authorList>
            <consortium name="DOE Joint Genome Institute"/>
            <person name="Ahrendt S."/>
            <person name="Riley R."/>
            <person name="Andreopoulos W."/>
            <person name="Labutti K."/>
            <person name="Pangilinan J."/>
            <person name="Ruiz-Duenas F.J."/>
            <person name="Barrasa J.M."/>
            <person name="Sanchez-Garcia M."/>
            <person name="Camarero S."/>
            <person name="Miyauchi S."/>
            <person name="Serrano A."/>
            <person name="Linde D."/>
            <person name="Babiker R."/>
            <person name="Drula E."/>
            <person name="Ayuso-Fernandez I."/>
            <person name="Pacheco R."/>
            <person name="Padilla G."/>
            <person name="Ferreira P."/>
            <person name="Barriuso J."/>
            <person name="Kellner H."/>
            <person name="Castanera R."/>
            <person name="Alfaro M."/>
            <person name="Ramirez L."/>
            <person name="Pisabarro A.G."/>
            <person name="Kuo A."/>
            <person name="Tritt A."/>
            <person name="Lipzen A."/>
            <person name="He G."/>
            <person name="Yan M."/>
            <person name="Ng V."/>
            <person name="Cullen D."/>
            <person name="Martin F."/>
            <person name="Rosso M.-N."/>
            <person name="Henrissat B."/>
            <person name="Hibbett D."/>
            <person name="Martinez A.T."/>
            <person name="Grigoriev I.V."/>
        </authorList>
    </citation>
    <scope>NUCLEOTIDE SEQUENCE</scope>
    <source>
        <strain evidence="1">MF-IS2</strain>
    </source>
</reference>
<sequence>MHREPFICTITRVLQKSTTCFWLCLPVVHQTELDSCIFEYVIGRTARSCFFAEISVLKIGLRTRVPVTGRKLN</sequence>
<keyword evidence="2" id="KW-1185">Reference proteome</keyword>
<evidence type="ECO:0000313" key="1">
    <source>
        <dbReference type="EMBL" id="KAF9444010.1"/>
    </source>
</evidence>
<dbReference type="AlphaFoldDB" id="A0A9P6BZY1"/>
<evidence type="ECO:0000313" key="2">
    <source>
        <dbReference type="Proteomes" id="UP000807342"/>
    </source>
</evidence>
<gene>
    <name evidence="1" type="ORF">P691DRAFT_369259</name>
</gene>
<name>A0A9P6BZY1_9AGAR</name>
<proteinExistence type="predicted"/>
<dbReference type="EMBL" id="MU151413">
    <property type="protein sequence ID" value="KAF9444010.1"/>
    <property type="molecule type" value="Genomic_DNA"/>
</dbReference>